<sequence length="268" mass="31130">METTDLIPDPVKHLMKIHDLLDSQEPFSFIRFSDGETEILKNRYLEISNGITIFRGQSFTNKYPDFDSKKFDPQCHRNIRKDLLESAMFKDMRFYKGIPTSHNDAINDREFMLRLNGGFDDNITFADLLLNSNYEKYRCELVPLISKYTNIYVIANHRATLSGILAEAQHIPVPDNFFGTYESCLDGIMTTMKNVEKGALILSSASSLTKIIGHKLFLKRQDITFIDVGTSINDLLLLQSNIRDYLKDDRTLIDKLLLRKRKRFEIKW</sequence>
<dbReference type="Proteomes" id="UP000235330">
    <property type="component" value="Unassembled WGS sequence"/>
</dbReference>
<organism evidence="1 2">
    <name type="scientific">Vibrio splendidus</name>
    <dbReference type="NCBI Taxonomy" id="29497"/>
    <lineage>
        <taxon>Bacteria</taxon>
        <taxon>Pseudomonadati</taxon>
        <taxon>Pseudomonadota</taxon>
        <taxon>Gammaproteobacteria</taxon>
        <taxon>Vibrionales</taxon>
        <taxon>Vibrionaceae</taxon>
        <taxon>Vibrio</taxon>
    </lineage>
</organism>
<protein>
    <submittedName>
        <fullName evidence="1">Uncharacterized protein</fullName>
    </submittedName>
</protein>
<dbReference type="EMBL" id="MCWU01000025">
    <property type="protein sequence ID" value="PMJ65739.1"/>
    <property type="molecule type" value="Genomic_DNA"/>
</dbReference>
<evidence type="ECO:0000313" key="1">
    <source>
        <dbReference type="EMBL" id="PMJ65739.1"/>
    </source>
</evidence>
<accession>A0A2N7FBD3</accession>
<name>A0A2N7FBD3_VIBSP</name>
<reference evidence="2" key="1">
    <citation type="submission" date="2016-07" db="EMBL/GenBank/DDBJ databases">
        <title>Nontailed viruses are major unrecognized killers of bacteria in the ocean.</title>
        <authorList>
            <person name="Kauffman K."/>
            <person name="Hussain F."/>
            <person name="Yang J."/>
            <person name="Arevalo P."/>
            <person name="Brown J."/>
            <person name="Cutler M."/>
            <person name="Kelly L."/>
            <person name="Polz M.F."/>
        </authorList>
    </citation>
    <scope>NUCLEOTIDE SEQUENCE [LARGE SCALE GENOMIC DNA]</scope>
    <source>
        <strain evidence="2">10N.261.55.E11</strain>
    </source>
</reference>
<dbReference type="AlphaFoldDB" id="A0A2N7FBD3"/>
<proteinExistence type="predicted"/>
<evidence type="ECO:0000313" key="2">
    <source>
        <dbReference type="Proteomes" id="UP000235330"/>
    </source>
</evidence>
<dbReference type="OrthoDB" id="9069044at2"/>
<dbReference type="RefSeq" id="WP_076676106.1">
    <property type="nucleotide sequence ID" value="NZ_CAWMVP010000013.1"/>
</dbReference>
<gene>
    <name evidence="1" type="ORF">BCU17_19855</name>
</gene>
<comment type="caution">
    <text evidence="1">The sequence shown here is derived from an EMBL/GenBank/DDBJ whole genome shotgun (WGS) entry which is preliminary data.</text>
</comment>